<dbReference type="AlphaFoldDB" id="A0AAE1RWU9"/>
<dbReference type="Gene3D" id="3.40.50.2000">
    <property type="entry name" value="Glycogen Phosphorylase B"/>
    <property type="match status" value="1"/>
</dbReference>
<comment type="caution">
    <text evidence="1">The sequence shown here is derived from an EMBL/GenBank/DDBJ whole genome shotgun (WGS) entry which is preliminary data.</text>
</comment>
<dbReference type="GO" id="GO:1901135">
    <property type="term" value="P:carbohydrate derivative metabolic process"/>
    <property type="evidence" value="ECO:0007669"/>
    <property type="project" value="UniProtKB-ARBA"/>
</dbReference>
<dbReference type="EMBL" id="JAVYJV010000011">
    <property type="protein sequence ID" value="KAK4359435.1"/>
    <property type="molecule type" value="Genomic_DNA"/>
</dbReference>
<name>A0AAE1RWU9_9SOLA</name>
<reference evidence="1" key="1">
    <citation type="submission" date="2023-12" db="EMBL/GenBank/DDBJ databases">
        <title>Genome assembly of Anisodus tanguticus.</title>
        <authorList>
            <person name="Wang Y.-J."/>
        </authorList>
    </citation>
    <scope>NUCLEOTIDE SEQUENCE</scope>
    <source>
        <strain evidence="1">KB-2021</strain>
        <tissue evidence="1">Leaf</tissue>
    </source>
</reference>
<keyword evidence="2" id="KW-1185">Reference proteome</keyword>
<protein>
    <submittedName>
        <fullName evidence="1">Uncharacterized protein</fullName>
    </submittedName>
</protein>
<evidence type="ECO:0000313" key="2">
    <source>
        <dbReference type="Proteomes" id="UP001291623"/>
    </source>
</evidence>
<proteinExistence type="predicted"/>
<dbReference type="GO" id="GO:0008194">
    <property type="term" value="F:UDP-glycosyltransferase activity"/>
    <property type="evidence" value="ECO:0007669"/>
    <property type="project" value="UniProtKB-ARBA"/>
</dbReference>
<dbReference type="PANTHER" id="PTHR48044">
    <property type="entry name" value="GLYCOSYLTRANSFERASE"/>
    <property type="match status" value="1"/>
</dbReference>
<organism evidence="1 2">
    <name type="scientific">Anisodus tanguticus</name>
    <dbReference type="NCBI Taxonomy" id="243964"/>
    <lineage>
        <taxon>Eukaryota</taxon>
        <taxon>Viridiplantae</taxon>
        <taxon>Streptophyta</taxon>
        <taxon>Embryophyta</taxon>
        <taxon>Tracheophyta</taxon>
        <taxon>Spermatophyta</taxon>
        <taxon>Magnoliopsida</taxon>
        <taxon>eudicotyledons</taxon>
        <taxon>Gunneridae</taxon>
        <taxon>Pentapetalae</taxon>
        <taxon>asterids</taxon>
        <taxon>lamiids</taxon>
        <taxon>Solanales</taxon>
        <taxon>Solanaceae</taxon>
        <taxon>Solanoideae</taxon>
        <taxon>Hyoscyameae</taxon>
        <taxon>Anisodus</taxon>
    </lineage>
</organism>
<gene>
    <name evidence="1" type="ORF">RND71_021664</name>
</gene>
<sequence>MNIKEALPQGFLDTVKEGGMVVNWAPQDKVLRHEIQCSRVSPIIAIPIHLDHPMHARILVELGTVVEIERNIEQVIRNVVLEKIGKDLSNNVRKLGKTTPGLLTLDGYPSPRIDRQNTLGSILGKTTPGLLTLNGYPSSRIARQNHTGAIDSQCVQKKIETIEQFFIRGYFNSKNSSKSTQQGEIQSSDSHGIIYVELACMILIKREMLQKLDFSRKYPMNMVERQVHNIASANKLRVRLANGTPPIGCHIS</sequence>
<dbReference type="Proteomes" id="UP001291623">
    <property type="component" value="Unassembled WGS sequence"/>
</dbReference>
<dbReference type="PANTHER" id="PTHR48044:SF14">
    <property type="entry name" value="GLYCOSYLTRANSFERASE"/>
    <property type="match status" value="1"/>
</dbReference>
<accession>A0AAE1RWU9</accession>
<dbReference type="SUPFAM" id="SSF53756">
    <property type="entry name" value="UDP-Glycosyltransferase/glycogen phosphorylase"/>
    <property type="match status" value="1"/>
</dbReference>
<evidence type="ECO:0000313" key="1">
    <source>
        <dbReference type="EMBL" id="KAK4359435.1"/>
    </source>
</evidence>